<dbReference type="GO" id="GO:0071944">
    <property type="term" value="C:cell periphery"/>
    <property type="evidence" value="ECO:0007669"/>
    <property type="project" value="UniProtKB-ARBA"/>
</dbReference>
<dbReference type="InterPro" id="IPR051694">
    <property type="entry name" value="Immunoregulatory_rcpt-like"/>
</dbReference>
<reference evidence="7" key="2">
    <citation type="submission" date="2023-06" db="EMBL/GenBank/DDBJ databases">
        <authorList>
            <consortium name="Lawrence Berkeley National Laboratory"/>
            <person name="Mondo S.J."/>
            <person name="Hensen N."/>
            <person name="Bonometti L."/>
            <person name="Westerberg I."/>
            <person name="Brannstrom I.O."/>
            <person name="Guillou S."/>
            <person name="Cros-Aarteil S."/>
            <person name="Calhoun S."/>
            <person name="Haridas S."/>
            <person name="Kuo A."/>
            <person name="Pangilinan J."/>
            <person name="Riley R."/>
            <person name="Labutti K."/>
            <person name="Andreopoulos B."/>
            <person name="Lipzen A."/>
            <person name="Chen C."/>
            <person name="Yanf M."/>
            <person name="Daum C."/>
            <person name="Ng V."/>
            <person name="Clum A."/>
            <person name="Steindorff A."/>
            <person name="Ohm R."/>
            <person name="Martin F."/>
            <person name="Silar P."/>
            <person name="Natvig D."/>
            <person name="Lalanne C."/>
            <person name="Gautier V."/>
            <person name="Ament-Velasquez S.L."/>
            <person name="Kruys A."/>
            <person name="Hutchinson M.I."/>
            <person name="Powell A.J."/>
            <person name="Barry K."/>
            <person name="Miller A.N."/>
            <person name="Grigoriev I.V."/>
            <person name="Debuchy R."/>
            <person name="Gladieux P."/>
            <person name="Thoren M.H."/>
            <person name="Johannesson H."/>
        </authorList>
    </citation>
    <scope>NUCLEOTIDE SEQUENCE</scope>
    <source>
        <strain evidence="7">CBS 333.67</strain>
    </source>
</reference>
<evidence type="ECO:0000313" key="7">
    <source>
        <dbReference type="EMBL" id="KAK3307201.1"/>
    </source>
</evidence>
<evidence type="ECO:0000256" key="6">
    <source>
        <dbReference type="SAM" id="Phobius"/>
    </source>
</evidence>
<dbReference type="RefSeq" id="XP_062722981.1">
    <property type="nucleotide sequence ID" value="XM_062862175.1"/>
</dbReference>
<comment type="subcellular location">
    <subcellularLocation>
        <location evidence="1">Membrane</location>
        <topology evidence="1">Single-pass membrane protein</topology>
    </subcellularLocation>
</comment>
<name>A0AAJ0M306_9PEZI</name>
<dbReference type="Proteomes" id="UP001273166">
    <property type="component" value="Unassembled WGS sequence"/>
</dbReference>
<organism evidence="7 8">
    <name type="scientific">Chaetomium strumarium</name>
    <dbReference type="NCBI Taxonomy" id="1170767"/>
    <lineage>
        <taxon>Eukaryota</taxon>
        <taxon>Fungi</taxon>
        <taxon>Dikarya</taxon>
        <taxon>Ascomycota</taxon>
        <taxon>Pezizomycotina</taxon>
        <taxon>Sordariomycetes</taxon>
        <taxon>Sordariomycetidae</taxon>
        <taxon>Sordariales</taxon>
        <taxon>Chaetomiaceae</taxon>
        <taxon>Chaetomium</taxon>
    </lineage>
</organism>
<dbReference type="AlphaFoldDB" id="A0AAJ0M306"/>
<dbReference type="PANTHER" id="PTHR15549">
    <property type="entry name" value="PAIRED IMMUNOGLOBULIN-LIKE TYPE 2 RECEPTOR"/>
    <property type="match status" value="1"/>
</dbReference>
<feature type="region of interest" description="Disordered" evidence="5">
    <location>
        <begin position="293"/>
        <end position="333"/>
    </location>
</feature>
<keyword evidence="4 6" id="KW-0472">Membrane</keyword>
<feature type="compositionally biased region" description="Low complexity" evidence="5">
    <location>
        <begin position="182"/>
        <end position="210"/>
    </location>
</feature>
<evidence type="ECO:0000256" key="5">
    <source>
        <dbReference type="SAM" id="MobiDB-lite"/>
    </source>
</evidence>
<reference evidence="7" key="1">
    <citation type="journal article" date="2023" name="Mol. Phylogenet. Evol.">
        <title>Genome-scale phylogeny and comparative genomics of the fungal order Sordariales.</title>
        <authorList>
            <person name="Hensen N."/>
            <person name="Bonometti L."/>
            <person name="Westerberg I."/>
            <person name="Brannstrom I.O."/>
            <person name="Guillou S."/>
            <person name="Cros-Aarteil S."/>
            <person name="Calhoun S."/>
            <person name="Haridas S."/>
            <person name="Kuo A."/>
            <person name="Mondo S."/>
            <person name="Pangilinan J."/>
            <person name="Riley R."/>
            <person name="LaButti K."/>
            <person name="Andreopoulos B."/>
            <person name="Lipzen A."/>
            <person name="Chen C."/>
            <person name="Yan M."/>
            <person name="Daum C."/>
            <person name="Ng V."/>
            <person name="Clum A."/>
            <person name="Steindorff A."/>
            <person name="Ohm R.A."/>
            <person name="Martin F."/>
            <person name="Silar P."/>
            <person name="Natvig D.O."/>
            <person name="Lalanne C."/>
            <person name="Gautier V."/>
            <person name="Ament-Velasquez S.L."/>
            <person name="Kruys A."/>
            <person name="Hutchinson M.I."/>
            <person name="Powell A.J."/>
            <person name="Barry K."/>
            <person name="Miller A.N."/>
            <person name="Grigoriev I.V."/>
            <person name="Debuchy R."/>
            <person name="Gladieux P."/>
            <person name="Hiltunen Thoren M."/>
            <person name="Johannesson H."/>
        </authorList>
    </citation>
    <scope>NUCLEOTIDE SEQUENCE</scope>
    <source>
        <strain evidence="7">CBS 333.67</strain>
    </source>
</reference>
<proteinExistence type="predicted"/>
<evidence type="ECO:0000256" key="3">
    <source>
        <dbReference type="ARBA" id="ARBA00022989"/>
    </source>
</evidence>
<dbReference type="GO" id="GO:0016020">
    <property type="term" value="C:membrane"/>
    <property type="evidence" value="ECO:0007669"/>
    <property type="project" value="UniProtKB-SubCell"/>
</dbReference>
<keyword evidence="8" id="KW-1185">Reference proteome</keyword>
<sequence>MAYTNRPRAILGPLTTVFTPAPQCTVAVGGGSTANVAWLGQRCNPEVEDDPGCWPETTEGAPATSQPLYGWGFYSPGLSCPAGYTSACTAIAGQSSGWKVQYQMEAEETFVGCCPTGFNCDNLNGQTCVVHPTATTVPTVSCESGSSNNFGYTTLPNAWVSQLHLFAPMIQLAWKPSDRPGSSSSSTVTSSSSSSSSTAAPTSPSSTPASQNEASLSTGAVIGIAIGAAAVFFLIVGVAIFIWRRRRRQAGRASPGGPDWPIYKAGGYSAVAAGDPSDAKQFHHVYTGVVELEPNSGKAEMPADSLGPAEMPGGDGRYNHAPRPVEMPAQRYE</sequence>
<evidence type="ECO:0000313" key="8">
    <source>
        <dbReference type="Proteomes" id="UP001273166"/>
    </source>
</evidence>
<evidence type="ECO:0000256" key="4">
    <source>
        <dbReference type="ARBA" id="ARBA00023136"/>
    </source>
</evidence>
<dbReference type="PANTHER" id="PTHR15549:SF33">
    <property type="entry name" value="MEMBRANE PROTEIN WSC4, PUTATIVE (AFU_ORTHOLOGUE AFUA_5G09020)-RELATED"/>
    <property type="match status" value="1"/>
</dbReference>
<comment type="caution">
    <text evidence="7">The sequence shown here is derived from an EMBL/GenBank/DDBJ whole genome shotgun (WGS) entry which is preliminary data.</text>
</comment>
<gene>
    <name evidence="7" type="ORF">B0T15DRAFT_166960</name>
</gene>
<dbReference type="EMBL" id="JAUDZG010000003">
    <property type="protein sequence ID" value="KAK3307201.1"/>
    <property type="molecule type" value="Genomic_DNA"/>
</dbReference>
<accession>A0AAJ0M306</accession>
<keyword evidence="3 6" id="KW-1133">Transmembrane helix</keyword>
<dbReference type="CDD" id="cd21699">
    <property type="entry name" value="JMTM_APP_like"/>
    <property type="match status" value="1"/>
</dbReference>
<evidence type="ECO:0000256" key="2">
    <source>
        <dbReference type="ARBA" id="ARBA00022692"/>
    </source>
</evidence>
<keyword evidence="2 6" id="KW-0812">Transmembrane</keyword>
<feature type="region of interest" description="Disordered" evidence="5">
    <location>
        <begin position="178"/>
        <end position="212"/>
    </location>
</feature>
<evidence type="ECO:0000256" key="1">
    <source>
        <dbReference type="ARBA" id="ARBA00004167"/>
    </source>
</evidence>
<dbReference type="GeneID" id="87881004"/>
<feature type="transmembrane region" description="Helical" evidence="6">
    <location>
        <begin position="220"/>
        <end position="243"/>
    </location>
</feature>
<protein>
    <submittedName>
        <fullName evidence="7">Uncharacterized protein</fullName>
    </submittedName>
</protein>